<protein>
    <submittedName>
        <fullName evidence="2">Glyoxalase/bleomycin resistance/extradiol dioxygenase family protein</fullName>
    </submittedName>
</protein>
<dbReference type="RefSeq" id="WP_104057313.1">
    <property type="nucleotide sequence ID" value="NZ_PREZ01000003.1"/>
</dbReference>
<evidence type="ECO:0000259" key="1">
    <source>
        <dbReference type="PROSITE" id="PS51819"/>
    </source>
</evidence>
<dbReference type="InterPro" id="IPR029068">
    <property type="entry name" value="Glyas_Bleomycin-R_OHBP_Dase"/>
</dbReference>
<dbReference type="PROSITE" id="PS51819">
    <property type="entry name" value="VOC"/>
    <property type="match status" value="1"/>
</dbReference>
<dbReference type="Gene3D" id="3.10.180.10">
    <property type="entry name" value="2,3-Dihydroxybiphenyl 1,2-Dioxygenase, domain 1"/>
    <property type="match status" value="1"/>
</dbReference>
<evidence type="ECO:0000313" key="2">
    <source>
        <dbReference type="EMBL" id="PPA70562.1"/>
    </source>
</evidence>
<dbReference type="EMBL" id="PREZ01000003">
    <property type="protein sequence ID" value="PPA70562.1"/>
    <property type="molecule type" value="Genomic_DNA"/>
</dbReference>
<proteinExistence type="predicted"/>
<dbReference type="InterPro" id="IPR004360">
    <property type="entry name" value="Glyas_Fos-R_dOase_dom"/>
</dbReference>
<sequence>MISKLGQVMLYVNDQDSAVAFWTEHMGFIVKAESSPGDMRWIEIAPSNGEGTSIVLQDKKFIQQMEPELNVETPSLMFFTEALDDLYSGMTEKGITVGEIVEMGGDRIFNFADHEENYFAVMEKRN</sequence>
<dbReference type="Pfam" id="PF00903">
    <property type="entry name" value="Glyoxalase"/>
    <property type="match status" value="1"/>
</dbReference>
<dbReference type="OrthoDB" id="9803079at2"/>
<dbReference type="AlphaFoldDB" id="A0A2S5GC06"/>
<comment type="caution">
    <text evidence="2">The sequence shown here is derived from an EMBL/GenBank/DDBJ whole genome shotgun (WGS) entry which is preliminary data.</text>
</comment>
<name>A0A2S5GC06_9BACL</name>
<reference evidence="2 3" key="1">
    <citation type="submission" date="2018-02" db="EMBL/GenBank/DDBJ databases">
        <title>Jeotgalibacillus proteolyticum sp. nov. a protease producing bacterium isolated from ocean sediments of Laizhou Bay.</title>
        <authorList>
            <person name="Li Y."/>
        </authorList>
    </citation>
    <scope>NUCLEOTIDE SEQUENCE [LARGE SCALE GENOMIC DNA]</scope>
    <source>
        <strain evidence="2 3">22-7</strain>
    </source>
</reference>
<feature type="domain" description="VOC" evidence="1">
    <location>
        <begin position="4"/>
        <end position="124"/>
    </location>
</feature>
<dbReference type="InterPro" id="IPR037523">
    <property type="entry name" value="VOC_core"/>
</dbReference>
<dbReference type="CDD" id="cd07263">
    <property type="entry name" value="VOC_like"/>
    <property type="match status" value="1"/>
</dbReference>
<dbReference type="SUPFAM" id="SSF54593">
    <property type="entry name" value="Glyoxalase/Bleomycin resistance protein/Dihydroxybiphenyl dioxygenase"/>
    <property type="match status" value="1"/>
</dbReference>
<keyword evidence="3" id="KW-1185">Reference proteome</keyword>
<accession>A0A2S5GC06</accession>
<dbReference type="PANTHER" id="PTHR36437:SF2">
    <property type="entry name" value="GLYOXALASE_BLEOMYCIN RESISTANCE PROTEIN_DIOXYGENASE"/>
    <property type="match status" value="1"/>
</dbReference>
<organism evidence="2 3">
    <name type="scientific">Jeotgalibacillus proteolyticus</name>
    <dbReference type="NCBI Taxonomy" id="2082395"/>
    <lineage>
        <taxon>Bacteria</taxon>
        <taxon>Bacillati</taxon>
        <taxon>Bacillota</taxon>
        <taxon>Bacilli</taxon>
        <taxon>Bacillales</taxon>
        <taxon>Caryophanaceae</taxon>
        <taxon>Jeotgalibacillus</taxon>
    </lineage>
</organism>
<keyword evidence="2" id="KW-0223">Dioxygenase</keyword>
<gene>
    <name evidence="2" type="ORF">C4B60_07085</name>
</gene>
<keyword evidence="2" id="KW-0560">Oxidoreductase</keyword>
<dbReference type="PANTHER" id="PTHR36437">
    <property type="entry name" value="GLYOXALASE/BLEOMYCIN RESISTANCE PROTEIN/DIOXYGENASE"/>
    <property type="match status" value="1"/>
</dbReference>
<dbReference type="GO" id="GO:0051213">
    <property type="term" value="F:dioxygenase activity"/>
    <property type="evidence" value="ECO:0007669"/>
    <property type="project" value="UniProtKB-KW"/>
</dbReference>
<evidence type="ECO:0000313" key="3">
    <source>
        <dbReference type="Proteomes" id="UP000239047"/>
    </source>
</evidence>
<dbReference type="Proteomes" id="UP000239047">
    <property type="component" value="Unassembled WGS sequence"/>
</dbReference>